<sequence length="148" mass="16966">MKFPLDESLPGYVNDSIAILEKILTSDNFSVFERITRVSRGEIFVLKILLFNNGTSTPTEISEAMKSTKGRISAILNSLEKKGFISREIDKDNRRNIIVTLADSGRDYVMKELLECYRIVAHAFEELGEKDSKKFVELTERVFHLMNE</sequence>
<evidence type="ECO:0000259" key="4">
    <source>
        <dbReference type="PROSITE" id="PS50995"/>
    </source>
</evidence>
<protein>
    <submittedName>
        <fullName evidence="5">MarR family winged helix-turn-helix transcriptional regulator</fullName>
    </submittedName>
</protein>
<name>A0ABW0RAP9_9BACL</name>
<dbReference type="PANTHER" id="PTHR42756">
    <property type="entry name" value="TRANSCRIPTIONAL REGULATOR, MARR"/>
    <property type="match status" value="1"/>
</dbReference>
<proteinExistence type="predicted"/>
<evidence type="ECO:0000313" key="5">
    <source>
        <dbReference type="EMBL" id="MFC5541668.1"/>
    </source>
</evidence>
<organism evidence="5 6">
    <name type="scientific">Ureibacillus suwonensis</name>
    <dbReference type="NCBI Taxonomy" id="313007"/>
    <lineage>
        <taxon>Bacteria</taxon>
        <taxon>Bacillati</taxon>
        <taxon>Bacillota</taxon>
        <taxon>Bacilli</taxon>
        <taxon>Bacillales</taxon>
        <taxon>Caryophanaceae</taxon>
        <taxon>Ureibacillus</taxon>
    </lineage>
</organism>
<dbReference type="RefSeq" id="WP_161273707.1">
    <property type="nucleotide sequence ID" value="NZ_JBHSNQ010000068.1"/>
</dbReference>
<dbReference type="EMBL" id="JBHSNQ010000068">
    <property type="protein sequence ID" value="MFC5541668.1"/>
    <property type="molecule type" value="Genomic_DNA"/>
</dbReference>
<dbReference type="SMART" id="SM00347">
    <property type="entry name" value="HTH_MARR"/>
    <property type="match status" value="1"/>
</dbReference>
<evidence type="ECO:0000313" key="6">
    <source>
        <dbReference type="Proteomes" id="UP001595978"/>
    </source>
</evidence>
<dbReference type="Proteomes" id="UP001595978">
    <property type="component" value="Unassembled WGS sequence"/>
</dbReference>
<feature type="domain" description="HTH marR-type" evidence="4">
    <location>
        <begin position="1"/>
        <end position="144"/>
    </location>
</feature>
<dbReference type="PROSITE" id="PS50995">
    <property type="entry name" value="HTH_MARR_2"/>
    <property type="match status" value="1"/>
</dbReference>
<dbReference type="PANTHER" id="PTHR42756:SF1">
    <property type="entry name" value="TRANSCRIPTIONAL REPRESSOR OF EMRAB OPERON"/>
    <property type="match status" value="1"/>
</dbReference>
<evidence type="ECO:0000256" key="1">
    <source>
        <dbReference type="ARBA" id="ARBA00023015"/>
    </source>
</evidence>
<dbReference type="InterPro" id="IPR000835">
    <property type="entry name" value="HTH_MarR-typ"/>
</dbReference>
<dbReference type="Pfam" id="PF01047">
    <property type="entry name" value="MarR"/>
    <property type="match status" value="1"/>
</dbReference>
<dbReference type="PRINTS" id="PR00598">
    <property type="entry name" value="HTHMARR"/>
</dbReference>
<dbReference type="Gene3D" id="1.10.10.10">
    <property type="entry name" value="Winged helix-like DNA-binding domain superfamily/Winged helix DNA-binding domain"/>
    <property type="match status" value="1"/>
</dbReference>
<keyword evidence="6" id="KW-1185">Reference proteome</keyword>
<accession>A0ABW0RAP9</accession>
<dbReference type="InterPro" id="IPR036388">
    <property type="entry name" value="WH-like_DNA-bd_sf"/>
</dbReference>
<gene>
    <name evidence="5" type="ORF">ACFPOH_07830</name>
</gene>
<dbReference type="InterPro" id="IPR036390">
    <property type="entry name" value="WH_DNA-bd_sf"/>
</dbReference>
<evidence type="ECO:0000256" key="3">
    <source>
        <dbReference type="ARBA" id="ARBA00023163"/>
    </source>
</evidence>
<evidence type="ECO:0000256" key="2">
    <source>
        <dbReference type="ARBA" id="ARBA00023125"/>
    </source>
</evidence>
<keyword evidence="2" id="KW-0238">DNA-binding</keyword>
<keyword evidence="3" id="KW-0804">Transcription</keyword>
<keyword evidence="1" id="KW-0805">Transcription regulation</keyword>
<comment type="caution">
    <text evidence="5">The sequence shown here is derived from an EMBL/GenBank/DDBJ whole genome shotgun (WGS) entry which is preliminary data.</text>
</comment>
<reference evidence="6" key="1">
    <citation type="journal article" date="2019" name="Int. J. Syst. Evol. Microbiol.">
        <title>The Global Catalogue of Microorganisms (GCM) 10K type strain sequencing project: providing services to taxonomists for standard genome sequencing and annotation.</title>
        <authorList>
            <consortium name="The Broad Institute Genomics Platform"/>
            <consortium name="The Broad Institute Genome Sequencing Center for Infectious Disease"/>
            <person name="Wu L."/>
            <person name="Ma J."/>
        </authorList>
    </citation>
    <scope>NUCLEOTIDE SEQUENCE [LARGE SCALE GENOMIC DNA]</scope>
    <source>
        <strain evidence="6">CCUG 56331</strain>
    </source>
</reference>
<dbReference type="SUPFAM" id="SSF46785">
    <property type="entry name" value="Winged helix' DNA-binding domain"/>
    <property type="match status" value="1"/>
</dbReference>